<dbReference type="Pfam" id="PF13349">
    <property type="entry name" value="DUF4097"/>
    <property type="match status" value="1"/>
</dbReference>
<dbReference type="EMBL" id="AJLO02000047">
    <property type="protein sequence ID" value="KOE97182.1"/>
    <property type="molecule type" value="Genomic_DNA"/>
</dbReference>
<protein>
    <recommendedName>
        <fullName evidence="3">DUF4097 domain-containing protein</fullName>
    </recommendedName>
</protein>
<evidence type="ECO:0000313" key="4">
    <source>
        <dbReference type="EMBL" id="KOE97182.1"/>
    </source>
</evidence>
<reference evidence="4 5" key="1">
    <citation type="journal article" date="2012" name="J. Bacteriol.">
        <title>Genome sequence of a novel nicotine-degrading strain, Pseudomonas geniculata N1.</title>
        <authorList>
            <person name="Tang H."/>
            <person name="Yu H."/>
            <person name="Tai C."/>
            <person name="Huang K."/>
            <person name="Liu Y."/>
            <person name="Wang L."/>
            <person name="Yao Y."/>
            <person name="Wu G."/>
            <person name="Xu P."/>
        </authorList>
    </citation>
    <scope>NUCLEOTIDE SEQUENCE [LARGE SCALE GENOMIC DNA]</scope>
    <source>
        <strain evidence="4 5">N1</strain>
    </source>
</reference>
<feature type="chain" id="PRO_5005579376" description="DUF4097 domain-containing protein" evidence="2">
    <location>
        <begin position="20"/>
        <end position="295"/>
    </location>
</feature>
<dbReference type="AlphaFoldDB" id="A0A0L8A477"/>
<accession>A0A0L8A477</accession>
<gene>
    <name evidence="4" type="ORF">W7K_20705</name>
</gene>
<feature type="domain" description="DUF4097" evidence="3">
    <location>
        <begin position="122"/>
        <end position="228"/>
    </location>
</feature>
<dbReference type="Gene3D" id="2.160.20.120">
    <property type="match status" value="1"/>
</dbReference>
<dbReference type="RefSeq" id="WP_010480407.1">
    <property type="nucleotide sequence ID" value="NZ_AJLO02000047.1"/>
</dbReference>
<comment type="caution">
    <text evidence="4">The sequence shown here is derived from an EMBL/GenBank/DDBJ whole genome shotgun (WGS) entry which is preliminary data.</text>
</comment>
<proteinExistence type="predicted"/>
<name>A0A0L8A477_9GAMM</name>
<evidence type="ECO:0000313" key="5">
    <source>
        <dbReference type="Proteomes" id="UP000036890"/>
    </source>
</evidence>
<feature type="region of interest" description="Disordered" evidence="1">
    <location>
        <begin position="272"/>
        <end position="295"/>
    </location>
</feature>
<dbReference type="InterPro" id="IPR025164">
    <property type="entry name" value="Toastrack_DUF4097"/>
</dbReference>
<dbReference type="OrthoDB" id="5944342at2"/>
<organism evidence="4 5">
    <name type="scientific">Stenotrophomonas geniculata N1</name>
    <dbReference type="NCBI Taxonomy" id="1167641"/>
    <lineage>
        <taxon>Bacteria</taxon>
        <taxon>Pseudomonadati</taxon>
        <taxon>Pseudomonadota</taxon>
        <taxon>Gammaproteobacteria</taxon>
        <taxon>Lysobacterales</taxon>
        <taxon>Lysobacteraceae</taxon>
        <taxon>Stenotrophomonas</taxon>
    </lineage>
</organism>
<evidence type="ECO:0000259" key="3">
    <source>
        <dbReference type="Pfam" id="PF13349"/>
    </source>
</evidence>
<sequence length="295" mass="30093">MRSLLACSALLLLPLSALAADAPNCKFTAARALKLDVAGAKTVVFEVNQHDLKVVASAGGGQLDGRACASSQEWLDQLVLDQRKVGDKLVVSLRRDGRQSGISLGNSYAWLDIRGSVPDNLPLQFKVGSGDASVENAQSLSVDVGSGDAVARGTRGSIHAAVGSGDLNIDGGSSLNLLSLGSGDVTVRNISGDASTGTVGSGDLKITDVRGNARLDTVGSGDIEFKRVQGNVEVGVVGSGGVDLADIGGNVHVRSHGSGDIHVDGVRGTLTVDHSGSGDVDHRNVSGRVTLPRSK</sequence>
<evidence type="ECO:0000256" key="2">
    <source>
        <dbReference type="SAM" id="SignalP"/>
    </source>
</evidence>
<dbReference type="Proteomes" id="UP000036890">
    <property type="component" value="Unassembled WGS sequence"/>
</dbReference>
<evidence type="ECO:0000256" key="1">
    <source>
        <dbReference type="SAM" id="MobiDB-lite"/>
    </source>
</evidence>
<feature type="signal peptide" evidence="2">
    <location>
        <begin position="1"/>
        <end position="19"/>
    </location>
</feature>
<keyword evidence="2" id="KW-0732">Signal</keyword>